<accession>A0ABT9QVP8</accession>
<evidence type="ECO:0000313" key="2">
    <source>
        <dbReference type="EMBL" id="MDP9861058.1"/>
    </source>
</evidence>
<reference evidence="2 3" key="1">
    <citation type="submission" date="2023-07" db="EMBL/GenBank/DDBJ databases">
        <title>Sequencing the genomes of 1000 actinobacteria strains.</title>
        <authorList>
            <person name="Klenk H.-P."/>
        </authorList>
    </citation>
    <scope>NUCLEOTIDE SEQUENCE [LARGE SCALE GENOMIC DNA]</scope>
    <source>
        <strain evidence="2 3">DSM 44109</strain>
    </source>
</reference>
<gene>
    <name evidence="2" type="ORF">J2S55_000317</name>
</gene>
<protein>
    <submittedName>
        <fullName evidence="2">Uncharacterized protein</fullName>
    </submittedName>
</protein>
<organism evidence="2 3">
    <name type="scientific">Streptosporangium brasiliense</name>
    <dbReference type="NCBI Taxonomy" id="47480"/>
    <lineage>
        <taxon>Bacteria</taxon>
        <taxon>Bacillati</taxon>
        <taxon>Actinomycetota</taxon>
        <taxon>Actinomycetes</taxon>
        <taxon>Streptosporangiales</taxon>
        <taxon>Streptosporangiaceae</taxon>
        <taxon>Streptosporangium</taxon>
    </lineage>
</organism>
<sequence length="126" mass="13441">MKVAQRKTWFGTGLLVVALIVTGLSVLVFLRAGATQERIDGHLRKAAGLLSEAETVKGTDPGRYEELTREADRYAGFADADQEEYGSQSSGAWLLAAGAAGCLAGCFIVLLPRRGRAIRSSTLDRA</sequence>
<comment type="caution">
    <text evidence="2">The sequence shown here is derived from an EMBL/GenBank/DDBJ whole genome shotgun (WGS) entry which is preliminary data.</text>
</comment>
<evidence type="ECO:0000256" key="1">
    <source>
        <dbReference type="SAM" id="Phobius"/>
    </source>
</evidence>
<proteinExistence type="predicted"/>
<keyword evidence="1" id="KW-0812">Transmembrane</keyword>
<feature type="transmembrane region" description="Helical" evidence="1">
    <location>
        <begin position="92"/>
        <end position="111"/>
    </location>
</feature>
<keyword evidence="3" id="KW-1185">Reference proteome</keyword>
<evidence type="ECO:0000313" key="3">
    <source>
        <dbReference type="Proteomes" id="UP001230426"/>
    </source>
</evidence>
<keyword evidence="1" id="KW-1133">Transmembrane helix</keyword>
<dbReference type="Proteomes" id="UP001230426">
    <property type="component" value="Unassembled WGS sequence"/>
</dbReference>
<feature type="transmembrane region" description="Helical" evidence="1">
    <location>
        <begin position="12"/>
        <end position="34"/>
    </location>
</feature>
<dbReference type="EMBL" id="JAUSRB010000001">
    <property type="protein sequence ID" value="MDP9861058.1"/>
    <property type="molecule type" value="Genomic_DNA"/>
</dbReference>
<keyword evidence="1" id="KW-0472">Membrane</keyword>
<name>A0ABT9QVP8_9ACTN</name>
<dbReference type="RefSeq" id="WP_306856739.1">
    <property type="nucleotide sequence ID" value="NZ_JAUSRB010000001.1"/>
</dbReference>